<dbReference type="InterPro" id="IPR003165">
    <property type="entry name" value="Piwi"/>
</dbReference>
<dbReference type="PANTHER" id="PTHR22891">
    <property type="entry name" value="EUKARYOTIC TRANSLATION INITIATION FACTOR 2C"/>
    <property type="match status" value="1"/>
</dbReference>
<dbReference type="Proteomes" id="UP001291623">
    <property type="component" value="Unassembled WGS sequence"/>
</dbReference>
<dbReference type="SUPFAM" id="SSF47862">
    <property type="entry name" value="Saposin"/>
    <property type="match status" value="1"/>
</dbReference>
<dbReference type="EMBL" id="JAVYJV010000079">
    <property type="protein sequence ID" value="KAK4336886.1"/>
    <property type="molecule type" value="Genomic_DNA"/>
</dbReference>
<proteinExistence type="predicted"/>
<reference evidence="2" key="1">
    <citation type="submission" date="2023-12" db="EMBL/GenBank/DDBJ databases">
        <title>Genome assembly of Anisodus tanguticus.</title>
        <authorList>
            <person name="Wang Y.-J."/>
        </authorList>
    </citation>
    <scope>NUCLEOTIDE SEQUENCE</scope>
    <source>
        <strain evidence="2">KB-2021</strain>
        <tissue evidence="2">Leaf</tissue>
    </source>
</reference>
<evidence type="ECO:0000313" key="3">
    <source>
        <dbReference type="Proteomes" id="UP001291623"/>
    </source>
</evidence>
<dbReference type="SMART" id="SM00950">
    <property type="entry name" value="Piwi"/>
    <property type="match status" value="1"/>
</dbReference>
<evidence type="ECO:0000313" key="2">
    <source>
        <dbReference type="EMBL" id="KAK4336886.1"/>
    </source>
</evidence>
<comment type="caution">
    <text evidence="2">The sequence shown here is derived from an EMBL/GenBank/DDBJ whole genome shotgun (WGS) entry which is preliminary data.</text>
</comment>
<dbReference type="PROSITE" id="PS50822">
    <property type="entry name" value="PIWI"/>
    <property type="match status" value="1"/>
</dbReference>
<dbReference type="InterPro" id="IPR012337">
    <property type="entry name" value="RNaseH-like_sf"/>
</dbReference>
<gene>
    <name evidence="2" type="ORF">RND71_043713</name>
</gene>
<dbReference type="InterPro" id="IPR011001">
    <property type="entry name" value="Saposin-like"/>
</dbReference>
<dbReference type="SUPFAM" id="SSF53098">
    <property type="entry name" value="Ribonuclease H-like"/>
    <property type="match status" value="1"/>
</dbReference>
<dbReference type="Gene3D" id="3.30.420.10">
    <property type="entry name" value="Ribonuclease H-like superfamily/Ribonuclease H"/>
    <property type="match status" value="1"/>
</dbReference>
<protein>
    <recommendedName>
        <fullName evidence="1">Piwi domain-containing protein</fullName>
    </recommendedName>
</protein>
<keyword evidence="3" id="KW-1185">Reference proteome</keyword>
<dbReference type="Gene3D" id="1.10.225.10">
    <property type="entry name" value="Saposin-like"/>
    <property type="match status" value="1"/>
</dbReference>
<feature type="domain" description="Piwi" evidence="1">
    <location>
        <begin position="1"/>
        <end position="211"/>
    </location>
</feature>
<sequence length="349" mass="40923">MANSIASVVATYDSKMINYMSKCVVQPSPRLEIVKLDEIMYEMLQNFIKINNFRPDFIIMYRDGVSESQFNEVINKELKLMKSAFSRIDPNYAPRLTFIVVQKRHHVRFLPSNPRNRLNSENVKPGTVIDNTIVSNYYHEFFLCAHYGALGTSRPTRYIVLHDESEFSGDEIQRATNNLSYLFPRCLKAVSVPPPVLYSHLAAKRARSYLITLDNNRGLIWGENPLEQNEIDDLVKKIKKLNDIKEFPDDFIWPLDLNRHNENFQNEKCEACMSFMEEFNKGLEEKFELIETAILDQCYQLPEQDQQRCLKEVKLELDALYEKIKNFVEPNKELHKFNWADDMEALIED</sequence>
<dbReference type="InterPro" id="IPR036397">
    <property type="entry name" value="RNaseH_sf"/>
</dbReference>
<dbReference type="GO" id="GO:0003676">
    <property type="term" value="F:nucleic acid binding"/>
    <property type="evidence" value="ECO:0007669"/>
    <property type="project" value="InterPro"/>
</dbReference>
<evidence type="ECO:0000259" key="1">
    <source>
        <dbReference type="PROSITE" id="PS50822"/>
    </source>
</evidence>
<accession>A0AAE1QPA5</accession>
<dbReference type="AlphaFoldDB" id="A0AAE1QPA5"/>
<dbReference type="Pfam" id="PF02171">
    <property type="entry name" value="Piwi"/>
    <property type="match status" value="1"/>
</dbReference>
<name>A0AAE1QPA5_9SOLA</name>
<organism evidence="2 3">
    <name type="scientific">Anisodus tanguticus</name>
    <dbReference type="NCBI Taxonomy" id="243964"/>
    <lineage>
        <taxon>Eukaryota</taxon>
        <taxon>Viridiplantae</taxon>
        <taxon>Streptophyta</taxon>
        <taxon>Embryophyta</taxon>
        <taxon>Tracheophyta</taxon>
        <taxon>Spermatophyta</taxon>
        <taxon>Magnoliopsida</taxon>
        <taxon>eudicotyledons</taxon>
        <taxon>Gunneridae</taxon>
        <taxon>Pentapetalae</taxon>
        <taxon>asterids</taxon>
        <taxon>lamiids</taxon>
        <taxon>Solanales</taxon>
        <taxon>Solanaceae</taxon>
        <taxon>Solanoideae</taxon>
        <taxon>Hyoscyameae</taxon>
        <taxon>Anisodus</taxon>
    </lineage>
</organism>